<dbReference type="RefSeq" id="WP_212595405.1">
    <property type="nucleotide sequence ID" value="NZ_CP073587.1"/>
</dbReference>
<name>A0ABX7YVN6_9GAMM</name>
<proteinExistence type="predicted"/>
<dbReference type="InterPro" id="IPR038194">
    <property type="entry name" value="DUF3861_sf"/>
</dbReference>
<organism evidence="1 2">
    <name type="scientific">Shewanella yunxiaonensis</name>
    <dbReference type="NCBI Taxonomy" id="2829809"/>
    <lineage>
        <taxon>Bacteria</taxon>
        <taxon>Pseudomonadati</taxon>
        <taxon>Pseudomonadota</taxon>
        <taxon>Gammaproteobacteria</taxon>
        <taxon>Alteromonadales</taxon>
        <taxon>Shewanellaceae</taxon>
        <taxon>Shewanella</taxon>
    </lineage>
</organism>
<accession>A0ABX7YVN6</accession>
<dbReference type="EMBL" id="CP073587">
    <property type="protein sequence ID" value="QUN06391.1"/>
    <property type="molecule type" value="Genomic_DNA"/>
</dbReference>
<reference evidence="1 2" key="1">
    <citation type="submission" date="2021-04" db="EMBL/GenBank/DDBJ databases">
        <title>Novel species identification of genus Shewanella.</title>
        <authorList>
            <person name="Liu G."/>
        </authorList>
    </citation>
    <scope>NUCLEOTIDE SEQUENCE [LARGE SCALE GENOMIC DNA]</scope>
    <source>
        <strain evidence="1 2">FJAT-54481</strain>
    </source>
</reference>
<evidence type="ECO:0000313" key="2">
    <source>
        <dbReference type="Proteomes" id="UP000679575"/>
    </source>
</evidence>
<evidence type="ECO:0000313" key="1">
    <source>
        <dbReference type="EMBL" id="QUN06391.1"/>
    </source>
</evidence>
<protein>
    <submittedName>
        <fullName evidence="1">DUF3861 domain-containing protein</fullName>
    </submittedName>
</protein>
<dbReference type="Proteomes" id="UP000679575">
    <property type="component" value="Chromosome"/>
</dbReference>
<dbReference type="Pfam" id="PF12977">
    <property type="entry name" value="DUF3861"/>
    <property type="match status" value="1"/>
</dbReference>
<keyword evidence="2" id="KW-1185">Reference proteome</keyword>
<dbReference type="Gene3D" id="3.10.20.850">
    <property type="entry name" value="Protein of unknown function DUF3861"/>
    <property type="match status" value="1"/>
</dbReference>
<gene>
    <name evidence="1" type="ORF">KDN34_02690</name>
</gene>
<sequence length="90" mass="10485">MPHQYRITVEKLDGETTTQQMSFETINHDDMFAILERVDGKLGFTDEQTKNFIVGLKLFSEVMLAERKHPLFSEFGPQFKLFMKKLKSGL</sequence>
<dbReference type="InterPro" id="IPR024476">
    <property type="entry name" value="DUF3861"/>
</dbReference>